<dbReference type="Pfam" id="PF14559">
    <property type="entry name" value="TPR_19"/>
    <property type="match status" value="1"/>
</dbReference>
<evidence type="ECO:0000313" key="2">
    <source>
        <dbReference type="EMBL" id="SEO08793.1"/>
    </source>
</evidence>
<keyword evidence="1" id="KW-0802">TPR repeat</keyword>
<evidence type="ECO:0000313" key="3">
    <source>
        <dbReference type="Proteomes" id="UP000199735"/>
    </source>
</evidence>
<dbReference type="Proteomes" id="UP000199735">
    <property type="component" value="Unassembled WGS sequence"/>
</dbReference>
<name>A0AAX2EJU9_9BACI</name>
<protein>
    <submittedName>
        <fullName evidence="2">Response regulator aspartate phosphatase C</fullName>
    </submittedName>
</protein>
<sequence length="348" mass="41288">MGWNSQQLDIVSLMDSWSVSIRLENQEAAASIHEELKVHINEFRNEKAISFYLLESRYYTNNDVSQSKLSLAKAKALLEHFNDIHRYYLHFTEGMTHYYEDQYYDAIASYEKAEKLLHHIKDPIEKGEFHLRIAMAYYNLDVTTLSALHAEKAIKYFKPHKTFEFLLARAEMLQGLNYADLLNYESAEEYLHRAKSSFKNTGNLNFVSYTNLNLGDLYVKKDLPGTAIRYLEEALQSNPKRGRLKILYLLADCYWKTNQPSKALDFYSEGFQASIKNDDITKKWEFAMLHKKYEDRNNFESVWQEGIEYFQRVNDVYNVRLFSRELAQYYTKRKYYELATKYYLLALI</sequence>
<gene>
    <name evidence="2" type="ORF">SAMN04489762_3457</name>
</gene>
<organism evidence="2 3">
    <name type="scientific">Terribacillus saccharophilus</name>
    <dbReference type="NCBI Taxonomy" id="361277"/>
    <lineage>
        <taxon>Bacteria</taxon>
        <taxon>Bacillati</taxon>
        <taxon>Bacillota</taxon>
        <taxon>Bacilli</taxon>
        <taxon>Bacillales</taxon>
        <taxon>Bacillaceae</taxon>
        <taxon>Terribacillus</taxon>
    </lineage>
</organism>
<dbReference type="EMBL" id="FOCD01000006">
    <property type="protein sequence ID" value="SEO08793.1"/>
    <property type="molecule type" value="Genomic_DNA"/>
</dbReference>
<reference evidence="2 3" key="1">
    <citation type="submission" date="2016-10" db="EMBL/GenBank/DDBJ databases">
        <authorList>
            <person name="Varghese N."/>
            <person name="Submissions S."/>
        </authorList>
    </citation>
    <scope>NUCLEOTIDE SEQUENCE [LARGE SCALE GENOMIC DNA]</scope>
    <source>
        <strain evidence="2 3">DSM 21619</strain>
    </source>
</reference>
<proteinExistence type="predicted"/>
<dbReference type="InterPro" id="IPR019734">
    <property type="entry name" value="TPR_rpt"/>
</dbReference>
<dbReference type="InterPro" id="IPR011990">
    <property type="entry name" value="TPR-like_helical_dom_sf"/>
</dbReference>
<evidence type="ECO:0000256" key="1">
    <source>
        <dbReference type="PROSITE-ProRule" id="PRU00339"/>
    </source>
</evidence>
<dbReference type="Gene3D" id="1.25.40.10">
    <property type="entry name" value="Tetratricopeptide repeat domain"/>
    <property type="match status" value="1"/>
</dbReference>
<accession>A0AAX2EJU9</accession>
<dbReference type="SMART" id="SM00028">
    <property type="entry name" value="TPR"/>
    <property type="match status" value="5"/>
</dbReference>
<feature type="repeat" description="TPR" evidence="1">
    <location>
        <begin position="208"/>
        <end position="241"/>
    </location>
</feature>
<dbReference type="PROSITE" id="PS50005">
    <property type="entry name" value="TPR"/>
    <property type="match status" value="1"/>
</dbReference>
<dbReference type="AlphaFoldDB" id="A0AAX2EJU9"/>
<dbReference type="SUPFAM" id="SSF48452">
    <property type="entry name" value="TPR-like"/>
    <property type="match status" value="1"/>
</dbReference>
<dbReference type="RefSeq" id="WP_093881556.1">
    <property type="nucleotide sequence ID" value="NZ_FOCD01000006.1"/>
</dbReference>
<comment type="caution">
    <text evidence="2">The sequence shown here is derived from an EMBL/GenBank/DDBJ whole genome shotgun (WGS) entry which is preliminary data.</text>
</comment>